<dbReference type="Proteomes" id="UP001446205">
    <property type="component" value="Unassembled WGS sequence"/>
</dbReference>
<feature type="domain" description="Potassium channel" evidence="2">
    <location>
        <begin position="25"/>
        <end position="95"/>
    </location>
</feature>
<dbReference type="EMBL" id="JBBPCO010000003">
    <property type="protein sequence ID" value="MEK8089132.1"/>
    <property type="molecule type" value="Genomic_DNA"/>
</dbReference>
<organism evidence="3 4">
    <name type="scientific">Thermithiobacillus plumbiphilus</name>
    <dbReference type="NCBI Taxonomy" id="1729899"/>
    <lineage>
        <taxon>Bacteria</taxon>
        <taxon>Pseudomonadati</taxon>
        <taxon>Pseudomonadota</taxon>
        <taxon>Acidithiobacillia</taxon>
        <taxon>Acidithiobacillales</taxon>
        <taxon>Thermithiobacillaceae</taxon>
        <taxon>Thermithiobacillus</taxon>
    </lineage>
</organism>
<evidence type="ECO:0000256" key="1">
    <source>
        <dbReference type="SAM" id="Phobius"/>
    </source>
</evidence>
<keyword evidence="4" id="KW-1185">Reference proteome</keyword>
<sequence>MSMVLVIALWAILQVLGWALIYYPHMPEGFTYSPGLDPSKYNDFAEALYVSLVTLTTLGYGDVVAADKWVRLFSPAEALIGFSLLTAALSWFSQMYPIQARRRTLALKLRALEDARYASCLDELEAATVSRSLDSLAEDFIRIRIDLTQNAELYYFRESDPQISLATSVHYALELSSTALRSSRTDVQRSGILLSSALDRLGAYMRDNFPISGKSTKEIFEAVSTDHGYTLHSSPEKPF</sequence>
<keyword evidence="1" id="KW-0812">Transmembrane</keyword>
<dbReference type="InterPro" id="IPR013099">
    <property type="entry name" value="K_chnl_dom"/>
</dbReference>
<proteinExistence type="predicted"/>
<protein>
    <submittedName>
        <fullName evidence="3">Potassium channel family protein</fullName>
    </submittedName>
</protein>
<accession>A0ABU9D6F4</accession>
<dbReference type="Gene3D" id="1.10.287.70">
    <property type="match status" value="1"/>
</dbReference>
<gene>
    <name evidence="3" type="ORF">WOB96_05075</name>
</gene>
<dbReference type="Pfam" id="PF07885">
    <property type="entry name" value="Ion_trans_2"/>
    <property type="match status" value="1"/>
</dbReference>
<comment type="caution">
    <text evidence="3">The sequence shown here is derived from an EMBL/GenBank/DDBJ whole genome shotgun (WGS) entry which is preliminary data.</text>
</comment>
<dbReference type="GO" id="GO:0034220">
    <property type="term" value="P:monoatomic ion transmembrane transport"/>
    <property type="evidence" value="ECO:0007669"/>
    <property type="project" value="UniProtKB-KW"/>
</dbReference>
<dbReference type="SUPFAM" id="SSF81324">
    <property type="entry name" value="Voltage-gated potassium channels"/>
    <property type="match status" value="1"/>
</dbReference>
<keyword evidence="3" id="KW-0813">Transport</keyword>
<evidence type="ECO:0000313" key="4">
    <source>
        <dbReference type="Proteomes" id="UP001446205"/>
    </source>
</evidence>
<keyword evidence="1" id="KW-0472">Membrane</keyword>
<keyword evidence="3" id="KW-0407">Ion channel</keyword>
<evidence type="ECO:0000313" key="3">
    <source>
        <dbReference type="EMBL" id="MEK8089132.1"/>
    </source>
</evidence>
<feature type="transmembrane region" description="Helical" evidence="1">
    <location>
        <begin position="78"/>
        <end position="98"/>
    </location>
</feature>
<name>A0ABU9D6F4_9PROT</name>
<evidence type="ECO:0000259" key="2">
    <source>
        <dbReference type="Pfam" id="PF07885"/>
    </source>
</evidence>
<reference evidence="3 4" key="1">
    <citation type="submission" date="2024-04" db="EMBL/GenBank/DDBJ databases">
        <authorList>
            <person name="Abashina T."/>
            <person name="Shaikin A."/>
        </authorList>
    </citation>
    <scope>NUCLEOTIDE SEQUENCE [LARGE SCALE GENOMIC DNA]</scope>
    <source>
        <strain evidence="3 4">AAFK</strain>
    </source>
</reference>
<keyword evidence="3" id="KW-0406">Ion transport</keyword>
<keyword evidence="1" id="KW-1133">Transmembrane helix</keyword>
<dbReference type="RefSeq" id="WP_341370198.1">
    <property type="nucleotide sequence ID" value="NZ_JBBPCO010000003.1"/>
</dbReference>